<dbReference type="AlphaFoldDB" id="N1QKC1"/>
<dbReference type="eggNOG" id="ENOG502QS15">
    <property type="taxonomic scope" value="Eukaryota"/>
</dbReference>
<keyword evidence="3" id="KW-1185">Reference proteome</keyword>
<evidence type="ECO:0000256" key="1">
    <source>
        <dbReference type="SAM" id="MobiDB-lite"/>
    </source>
</evidence>
<feature type="region of interest" description="Disordered" evidence="1">
    <location>
        <begin position="505"/>
        <end position="541"/>
    </location>
</feature>
<dbReference type="OrthoDB" id="5312133at2759"/>
<dbReference type="HOGENOM" id="CLU_030660_0_0_1"/>
<name>N1QKC1_SPHMS</name>
<evidence type="ECO:0000313" key="2">
    <source>
        <dbReference type="EMBL" id="EMF17676.1"/>
    </source>
</evidence>
<proteinExistence type="predicted"/>
<accession>N1QKC1</accession>
<dbReference type="EMBL" id="KB456260">
    <property type="protein sequence ID" value="EMF17676.1"/>
    <property type="molecule type" value="Genomic_DNA"/>
</dbReference>
<dbReference type="OMA" id="TERDPWL"/>
<organism evidence="2 3">
    <name type="scientific">Sphaerulina musiva (strain SO2202)</name>
    <name type="common">Poplar stem canker fungus</name>
    <name type="synonym">Septoria musiva</name>
    <dbReference type="NCBI Taxonomy" id="692275"/>
    <lineage>
        <taxon>Eukaryota</taxon>
        <taxon>Fungi</taxon>
        <taxon>Dikarya</taxon>
        <taxon>Ascomycota</taxon>
        <taxon>Pezizomycotina</taxon>
        <taxon>Dothideomycetes</taxon>
        <taxon>Dothideomycetidae</taxon>
        <taxon>Mycosphaerellales</taxon>
        <taxon>Mycosphaerellaceae</taxon>
        <taxon>Sphaerulina</taxon>
    </lineage>
</organism>
<dbReference type="Proteomes" id="UP000016931">
    <property type="component" value="Unassembled WGS sequence"/>
</dbReference>
<protein>
    <submittedName>
        <fullName evidence="2">Uncharacterized protein</fullName>
    </submittedName>
</protein>
<dbReference type="PANTHER" id="PTHR42055">
    <property type="entry name" value="YALI0E03476P"/>
    <property type="match status" value="1"/>
</dbReference>
<feature type="region of interest" description="Disordered" evidence="1">
    <location>
        <begin position="74"/>
        <end position="93"/>
    </location>
</feature>
<dbReference type="PANTHER" id="PTHR42055:SF1">
    <property type="entry name" value="YALI0E03476P"/>
    <property type="match status" value="1"/>
</dbReference>
<sequence length="626" mass="71077">MAPRNPCSLLPRRLQIVGTLTVALVLCIIFLLGNSNTDDYDGLVQKLPYGPRLEESVHKAVVESQHIVDHIPLLGTPAHEPPPEQANSSSGDTKWYSDWKWKNPFSSSVVHDEERTVLPPLQDRPPVYTYYDASARRKDEKSKKAEQQLLQIWRKAWWAKGFRPIVLSRSEAMHNPLFRTMQGLQLQKSFEHELMRWLAWGSMRGGILTNFMAVPMAAYDDPLLSFLRRGEYPELIRYEGLDNGLFVGSHDDIDAALKEALRSSAIKRVKFINEALPDDMMKVDPQHDGIAFYSNRTITEKYEAIQVKLLDPKTIGDGLAMLPALINSHLHLTWQNIFARGISVVKPLPEHTSAIMEPAIDIARNLSQCADSPIPASCPPNRPRCKPCVSNNVPITADKYFRNESDRFQIGTVPHPLTIQSLVKQNDDWNVSSIRRSTSRDIWILAATKLLLGTGISSFERLPVMKTAVASDIGSFRSLWLSAEDPPTKDNEEDRDELDWIFGFQLPRDPLPDGKSETPVPGPERRPPAPKPEYGDGPIPTEEDLKREFKLLESSRMQLKSGEKRGAETAVVNKETIEAWNLADTEIWKFIRAWNARRHMERQAWQSEEKSFQGKGVLDRWRDSVT</sequence>
<dbReference type="GeneID" id="27900916"/>
<gene>
    <name evidence="2" type="ORF">SEPMUDRAFT_146634</name>
</gene>
<reference evidence="2 3" key="1">
    <citation type="journal article" date="2012" name="PLoS Pathog.">
        <title>Diverse lifestyles and strategies of plant pathogenesis encoded in the genomes of eighteen Dothideomycetes fungi.</title>
        <authorList>
            <person name="Ohm R.A."/>
            <person name="Feau N."/>
            <person name="Henrissat B."/>
            <person name="Schoch C.L."/>
            <person name="Horwitz B.A."/>
            <person name="Barry K.W."/>
            <person name="Condon B.J."/>
            <person name="Copeland A.C."/>
            <person name="Dhillon B."/>
            <person name="Glaser F."/>
            <person name="Hesse C.N."/>
            <person name="Kosti I."/>
            <person name="LaButti K."/>
            <person name="Lindquist E.A."/>
            <person name="Lucas S."/>
            <person name="Salamov A.A."/>
            <person name="Bradshaw R.E."/>
            <person name="Ciuffetti L."/>
            <person name="Hamelin R.C."/>
            <person name="Kema G.H.J."/>
            <person name="Lawrence C."/>
            <person name="Scott J.A."/>
            <person name="Spatafora J.W."/>
            <person name="Turgeon B.G."/>
            <person name="de Wit P.J.G.M."/>
            <person name="Zhong S."/>
            <person name="Goodwin S.B."/>
            <person name="Grigoriev I.V."/>
        </authorList>
    </citation>
    <scope>NUCLEOTIDE SEQUENCE [LARGE SCALE GENOMIC DNA]</scope>
    <source>
        <strain evidence="2 3">SO2202</strain>
    </source>
</reference>
<dbReference type="RefSeq" id="XP_016765797.1">
    <property type="nucleotide sequence ID" value="XM_016903779.1"/>
</dbReference>
<evidence type="ECO:0000313" key="3">
    <source>
        <dbReference type="Proteomes" id="UP000016931"/>
    </source>
</evidence>